<dbReference type="RefSeq" id="WP_094997112.1">
    <property type="nucleotide sequence ID" value="NZ_BMJL01000002.1"/>
</dbReference>
<evidence type="ECO:0000313" key="2">
    <source>
        <dbReference type="Proteomes" id="UP000215244"/>
    </source>
</evidence>
<accession>A0A223V505</accession>
<dbReference type="OrthoDB" id="943438at2"/>
<name>A0A223V505_9FLAO</name>
<dbReference type="KEGG" id="marb:CJ263_09890"/>
<protein>
    <recommendedName>
        <fullName evidence="3">PepSY domain-containing protein</fullName>
    </recommendedName>
</protein>
<dbReference type="SUPFAM" id="SSF160574">
    <property type="entry name" value="BT0923-like"/>
    <property type="match status" value="1"/>
</dbReference>
<organism evidence="1 2">
    <name type="scientific">Maribacter cobaltidurans</name>
    <dbReference type="NCBI Taxonomy" id="1178778"/>
    <lineage>
        <taxon>Bacteria</taxon>
        <taxon>Pseudomonadati</taxon>
        <taxon>Bacteroidota</taxon>
        <taxon>Flavobacteriia</taxon>
        <taxon>Flavobacteriales</taxon>
        <taxon>Flavobacteriaceae</taxon>
        <taxon>Maribacter</taxon>
    </lineage>
</organism>
<gene>
    <name evidence="1" type="ORF">CJ263_09890</name>
</gene>
<dbReference type="Proteomes" id="UP000215244">
    <property type="component" value="Chromosome"/>
</dbReference>
<reference evidence="1 2" key="1">
    <citation type="submission" date="2017-08" db="EMBL/GenBank/DDBJ databases">
        <title>The complete genome sequence of Maribacter sp. B1, isolated from deep-sea sediment.</title>
        <authorList>
            <person name="Wu Y.-H."/>
            <person name="Cheng H."/>
            <person name="Xu X.-W."/>
        </authorList>
    </citation>
    <scope>NUCLEOTIDE SEQUENCE [LARGE SCALE GENOMIC DNA]</scope>
    <source>
        <strain evidence="1 2">B1</strain>
    </source>
</reference>
<evidence type="ECO:0000313" key="1">
    <source>
        <dbReference type="EMBL" id="ASV30494.1"/>
    </source>
</evidence>
<dbReference type="AlphaFoldDB" id="A0A223V505"/>
<dbReference type="Gene3D" id="3.40.1420.30">
    <property type="match status" value="1"/>
</dbReference>
<dbReference type="EMBL" id="CP022957">
    <property type="protein sequence ID" value="ASV30494.1"/>
    <property type="molecule type" value="Genomic_DNA"/>
</dbReference>
<evidence type="ECO:0008006" key="3">
    <source>
        <dbReference type="Google" id="ProtNLM"/>
    </source>
</evidence>
<proteinExistence type="predicted"/>
<keyword evidence="2" id="KW-1185">Reference proteome</keyword>
<sequence length="193" mass="22955">MKKYSIFFFVILLGTFMNAQNKYEREYRIRKTQFPSAALQLIAEKLEDARRIKFYRETDSAKVSYEVKFKKDRLWYSVEFDDKGVLEDVEILIKEVDIPEETFHKITDYLSSSFTKYRIKRIQQQYPATPKKPLDKTINNAFQNLILPTINYEIMVGGKKDVGYYEYELLFGSDGSFKKSRKSLPPNYDHVLY</sequence>